<name>A0AC34FBI2_9BILA</name>
<evidence type="ECO:0000313" key="2">
    <source>
        <dbReference type="WBParaSite" id="ES5_v2.g14034.t1"/>
    </source>
</evidence>
<accession>A0AC34FBI2</accession>
<reference evidence="2" key="1">
    <citation type="submission" date="2022-11" db="UniProtKB">
        <authorList>
            <consortium name="WormBaseParasite"/>
        </authorList>
    </citation>
    <scope>IDENTIFICATION</scope>
</reference>
<dbReference type="WBParaSite" id="ES5_v2.g14034.t1">
    <property type="protein sequence ID" value="ES5_v2.g14034.t1"/>
    <property type="gene ID" value="ES5_v2.g14034"/>
</dbReference>
<sequence>MKIEITGPIKRTKPFENDKDVGDIKIVVPGTIISNRTDFMSGHGTFYQNDDIVASVAGAVRQVNKLLTVQPFKSRYSPDVGDVIVGRVVEVQQKRWKVDINSISEGLLALANVSLPGGELRRKSAEDEMRMRMYMEEGDLVVAEVLNVQSDAIQLQARTLRYGKLGQGLLVKVSPSLMKRRKTHFHDLHFGAKLILARNGWVWIEPPSDAQMSATGGYTHSDQFILSVEPLT</sequence>
<organism evidence="1 2">
    <name type="scientific">Panagrolaimus sp. ES5</name>
    <dbReference type="NCBI Taxonomy" id="591445"/>
    <lineage>
        <taxon>Eukaryota</taxon>
        <taxon>Metazoa</taxon>
        <taxon>Ecdysozoa</taxon>
        <taxon>Nematoda</taxon>
        <taxon>Chromadorea</taxon>
        <taxon>Rhabditida</taxon>
        <taxon>Tylenchina</taxon>
        <taxon>Panagrolaimomorpha</taxon>
        <taxon>Panagrolaimoidea</taxon>
        <taxon>Panagrolaimidae</taxon>
        <taxon>Panagrolaimus</taxon>
    </lineage>
</organism>
<evidence type="ECO:0000313" key="1">
    <source>
        <dbReference type="Proteomes" id="UP000887579"/>
    </source>
</evidence>
<protein>
    <submittedName>
        <fullName evidence="2">Ribosomal RNA-processing protein 4</fullName>
    </submittedName>
</protein>
<proteinExistence type="predicted"/>
<dbReference type="Proteomes" id="UP000887579">
    <property type="component" value="Unplaced"/>
</dbReference>